<dbReference type="AlphaFoldDB" id="A0A0G1XWB2"/>
<proteinExistence type="predicted"/>
<dbReference type="InterPro" id="IPR019629">
    <property type="entry name" value="Uncharacterised_HI1736/YgjV"/>
</dbReference>
<dbReference type="Pfam" id="PF10688">
    <property type="entry name" value="Imp-YgjV"/>
    <property type="match status" value="1"/>
</dbReference>
<feature type="transmembrane region" description="Helical" evidence="1">
    <location>
        <begin position="40"/>
        <end position="66"/>
    </location>
</feature>
<evidence type="ECO:0000313" key="3">
    <source>
        <dbReference type="Proteomes" id="UP000034740"/>
    </source>
</evidence>
<feature type="transmembrane region" description="Helical" evidence="1">
    <location>
        <begin position="103"/>
        <end position="122"/>
    </location>
</feature>
<name>A0A0G1XWB2_9BACT</name>
<keyword evidence="1" id="KW-0472">Membrane</keyword>
<reference evidence="2 3" key="1">
    <citation type="journal article" date="2015" name="Nature">
        <title>rRNA introns, odd ribosomes, and small enigmatic genomes across a large radiation of phyla.</title>
        <authorList>
            <person name="Brown C.T."/>
            <person name="Hug L.A."/>
            <person name="Thomas B.C."/>
            <person name="Sharon I."/>
            <person name="Castelle C.J."/>
            <person name="Singh A."/>
            <person name="Wilkins M.J."/>
            <person name="Williams K.H."/>
            <person name="Banfield J.F."/>
        </authorList>
    </citation>
    <scope>NUCLEOTIDE SEQUENCE [LARGE SCALE GENOMIC DNA]</scope>
</reference>
<protein>
    <recommendedName>
        <fullName evidence="4">YgjV family protein</fullName>
    </recommendedName>
</protein>
<gene>
    <name evidence="2" type="ORF">UY83_C0015G0008</name>
</gene>
<sequence length="183" mass="20331">MAELASTFWIAQLIGLVGLSFMAASLQGRTRKSILLTETVGVLFFTVHFFLLSAYAGMLINLFIAARNVIFEIKDEMHWSRVRFIPVLFAASALLISAADWQGVVSILPALSFIVVTGALWSGKPAGIRFAFLLSCALWLPYHIAVLSYAGILNELALGISVVVGMYRYDRRWIRHRLLVTIP</sequence>
<accession>A0A0G1XWB2</accession>
<organism evidence="2 3">
    <name type="scientific">Candidatus Adlerbacteria bacterium GW2011_GWA1_54_10</name>
    <dbReference type="NCBI Taxonomy" id="1618605"/>
    <lineage>
        <taxon>Bacteria</taxon>
        <taxon>Candidatus Adleribacteriota</taxon>
    </lineage>
</organism>
<evidence type="ECO:0000256" key="1">
    <source>
        <dbReference type="SAM" id="Phobius"/>
    </source>
</evidence>
<comment type="caution">
    <text evidence="2">The sequence shown here is derived from an EMBL/GenBank/DDBJ whole genome shotgun (WGS) entry which is preliminary data.</text>
</comment>
<evidence type="ECO:0008006" key="4">
    <source>
        <dbReference type="Google" id="ProtNLM"/>
    </source>
</evidence>
<dbReference type="Proteomes" id="UP000034740">
    <property type="component" value="Unassembled WGS sequence"/>
</dbReference>
<keyword evidence="1" id="KW-0812">Transmembrane</keyword>
<evidence type="ECO:0000313" key="2">
    <source>
        <dbReference type="EMBL" id="KKW35185.1"/>
    </source>
</evidence>
<feature type="transmembrane region" description="Helical" evidence="1">
    <location>
        <begin position="6"/>
        <end position="28"/>
    </location>
</feature>
<keyword evidence="1" id="KW-1133">Transmembrane helix</keyword>
<dbReference type="EMBL" id="LCRO01000015">
    <property type="protein sequence ID" value="KKW35185.1"/>
    <property type="molecule type" value="Genomic_DNA"/>
</dbReference>
<feature type="transmembrane region" description="Helical" evidence="1">
    <location>
        <begin position="78"/>
        <end position="96"/>
    </location>
</feature>